<sequence length="348" mass="38307">MNKEPKPDGQPAWAQELAKSPFREPMFTEEMKAGILNRGKFADLQHTRDLGSSWRRRIPVLAAGLCALLLLTAVWGWQALPALRQLVPLTDPGHAYEWTPRTLYKENGVPKLQAFAGGDYAAGAPAGAAWFLMSPIEELEGKHVRITAVHRDSGTILEELAETEITADMAYEGGTDSSFKDATRIVSRFGLPLAGLWKFDLLIDGEKYGDIVFDVPDGSWEPSPSFVTDLSEEEAKTAASKGAHPRSVTGVEGRLAFLGMDFAAGKPNKYMWHFWGPDEELTGDLTFTAVKQHSHEIIDVFQTDIRPSPMYGADAMLPSMMMLPSPGLWRIMASIDGQLFGSVVVEVR</sequence>
<keyword evidence="1" id="KW-1133">Transmembrane helix</keyword>
<dbReference type="AlphaFoldDB" id="A0A1B2DXU2"/>
<reference evidence="2" key="1">
    <citation type="submission" date="2016-08" db="EMBL/GenBank/DDBJ databases">
        <title>Complete Genome Seqeunce of Paenibacillus sp. nov. IHBB 9852 from high altitute lake of Indian trans-Himalayas.</title>
        <authorList>
            <person name="Kiran S."/>
            <person name="Swarnkar M.K."/>
            <person name="Rana A."/>
            <person name="Tewari R."/>
            <person name="Gulati A."/>
        </authorList>
    </citation>
    <scope>NUCLEOTIDE SEQUENCE [LARGE SCALE GENOMIC DNA]</scope>
    <source>
        <strain evidence="2">IHBB 9852</strain>
    </source>
</reference>
<keyword evidence="1" id="KW-0812">Transmembrane</keyword>
<feature type="transmembrane region" description="Helical" evidence="1">
    <location>
        <begin position="58"/>
        <end position="77"/>
    </location>
</feature>
<dbReference type="EMBL" id="CP016809">
    <property type="protein sequence ID" value="ANY72519.1"/>
    <property type="molecule type" value="Genomic_DNA"/>
</dbReference>
<name>A0A1B2DXU2_9BACL</name>
<accession>A0A1B2DXU2</accession>
<protein>
    <submittedName>
        <fullName evidence="2">DUF4871 domain-containing protein</fullName>
    </submittedName>
</protein>
<evidence type="ECO:0000256" key="1">
    <source>
        <dbReference type="SAM" id="Phobius"/>
    </source>
</evidence>
<organism evidence="2">
    <name type="scientific">Paenibacillus ihbetae</name>
    <dbReference type="NCBI Taxonomy" id="1870820"/>
    <lineage>
        <taxon>Bacteria</taxon>
        <taxon>Bacillati</taxon>
        <taxon>Bacillota</taxon>
        <taxon>Bacilli</taxon>
        <taxon>Bacillales</taxon>
        <taxon>Paenibacillaceae</taxon>
        <taxon>Paenibacillus</taxon>
    </lineage>
</organism>
<dbReference type="KEGG" id="pib:BBD41_07920"/>
<keyword evidence="1" id="KW-0472">Membrane</keyword>
<proteinExistence type="predicted"/>
<evidence type="ECO:0000313" key="2">
    <source>
        <dbReference type="EMBL" id="ANY72519.1"/>
    </source>
</evidence>
<dbReference type="Gene3D" id="2.60.40.3830">
    <property type="match status" value="2"/>
</dbReference>
<dbReference type="RefSeq" id="WP_099477205.1">
    <property type="nucleotide sequence ID" value="NZ_CP016809.1"/>
</dbReference>
<gene>
    <name evidence="2" type="ORF">BBD41_07920</name>
</gene>